<proteinExistence type="predicted"/>
<protein>
    <submittedName>
        <fullName evidence="1">Uncharacterized protein</fullName>
    </submittedName>
</protein>
<name>A0A0A9BVQ3_ARUDO</name>
<sequence length="15" mass="1474">MAVAGGEGARGRSRV</sequence>
<organism evidence="1">
    <name type="scientific">Arundo donax</name>
    <name type="common">Giant reed</name>
    <name type="synonym">Donax arundinaceus</name>
    <dbReference type="NCBI Taxonomy" id="35708"/>
    <lineage>
        <taxon>Eukaryota</taxon>
        <taxon>Viridiplantae</taxon>
        <taxon>Streptophyta</taxon>
        <taxon>Embryophyta</taxon>
        <taxon>Tracheophyta</taxon>
        <taxon>Spermatophyta</taxon>
        <taxon>Magnoliopsida</taxon>
        <taxon>Liliopsida</taxon>
        <taxon>Poales</taxon>
        <taxon>Poaceae</taxon>
        <taxon>PACMAD clade</taxon>
        <taxon>Arundinoideae</taxon>
        <taxon>Arundineae</taxon>
        <taxon>Arundo</taxon>
    </lineage>
</organism>
<reference evidence="1" key="1">
    <citation type="submission" date="2014-09" db="EMBL/GenBank/DDBJ databases">
        <authorList>
            <person name="Magalhaes I.L.F."/>
            <person name="Oliveira U."/>
            <person name="Santos F.R."/>
            <person name="Vidigal T.H.D.A."/>
            <person name="Brescovit A.D."/>
            <person name="Santos A.J."/>
        </authorList>
    </citation>
    <scope>NUCLEOTIDE SEQUENCE</scope>
    <source>
        <tissue evidence="1">Shoot tissue taken approximately 20 cm above the soil surface</tissue>
    </source>
</reference>
<reference evidence="1" key="2">
    <citation type="journal article" date="2015" name="Data Brief">
        <title>Shoot transcriptome of the giant reed, Arundo donax.</title>
        <authorList>
            <person name="Barrero R.A."/>
            <person name="Guerrero F.D."/>
            <person name="Moolhuijzen P."/>
            <person name="Goolsby J.A."/>
            <person name="Tidwell J."/>
            <person name="Bellgard S.E."/>
            <person name="Bellgard M.I."/>
        </authorList>
    </citation>
    <scope>NUCLEOTIDE SEQUENCE</scope>
    <source>
        <tissue evidence="1">Shoot tissue taken approximately 20 cm above the soil surface</tissue>
    </source>
</reference>
<accession>A0A0A9BVQ3</accession>
<dbReference type="EMBL" id="GBRH01231607">
    <property type="protein sequence ID" value="JAD66288.1"/>
    <property type="molecule type" value="Transcribed_RNA"/>
</dbReference>
<evidence type="ECO:0000313" key="1">
    <source>
        <dbReference type="EMBL" id="JAD66288.1"/>
    </source>
</evidence>